<dbReference type="Gene3D" id="1.10.287.950">
    <property type="entry name" value="Methyl-accepting chemotaxis protein"/>
    <property type="match status" value="1"/>
</dbReference>
<dbReference type="GO" id="GO:0006935">
    <property type="term" value="P:chemotaxis"/>
    <property type="evidence" value="ECO:0007669"/>
    <property type="project" value="UniProtKB-ARBA"/>
</dbReference>
<feature type="domain" description="HAMP" evidence="8">
    <location>
        <begin position="196"/>
        <end position="248"/>
    </location>
</feature>
<dbReference type="PANTHER" id="PTHR32089">
    <property type="entry name" value="METHYL-ACCEPTING CHEMOTAXIS PROTEIN MCPB"/>
    <property type="match status" value="1"/>
</dbReference>
<dbReference type="FunFam" id="1.10.287.950:FF:000001">
    <property type="entry name" value="Methyl-accepting chemotaxis sensory transducer"/>
    <property type="match status" value="1"/>
</dbReference>
<evidence type="ECO:0000259" key="6">
    <source>
        <dbReference type="PROSITE" id="PS50111"/>
    </source>
</evidence>
<reference evidence="9 10" key="1">
    <citation type="submission" date="2019-04" db="EMBL/GenBank/DDBJ databases">
        <title>Crenobacter sp. nov.</title>
        <authorList>
            <person name="Shi S."/>
        </authorList>
    </citation>
    <scope>NUCLEOTIDE SEQUENCE [LARGE SCALE GENOMIC DNA]</scope>
    <source>
        <strain evidence="9 10">GY 70310</strain>
    </source>
</reference>
<feature type="transmembrane region" description="Helical" evidence="5">
    <location>
        <begin position="151"/>
        <end position="169"/>
    </location>
</feature>
<accession>A0A4T0UQQ7</accession>
<name>A0A4T0UQQ7_9NEIS</name>
<dbReference type="CDD" id="cd11386">
    <property type="entry name" value="MCP_signal"/>
    <property type="match status" value="1"/>
</dbReference>
<dbReference type="Pfam" id="PF00015">
    <property type="entry name" value="MCPsignal"/>
    <property type="match status" value="1"/>
</dbReference>
<keyword evidence="2 4" id="KW-0807">Transducer</keyword>
<dbReference type="PANTHER" id="PTHR32089:SF74">
    <property type="entry name" value="METHYL-ACCEPTING CHEMOTAXIS PROTEIN AER"/>
    <property type="match status" value="1"/>
</dbReference>
<feature type="transmembrane region" description="Helical" evidence="5">
    <location>
        <begin position="175"/>
        <end position="196"/>
    </location>
</feature>
<evidence type="ECO:0000259" key="8">
    <source>
        <dbReference type="PROSITE" id="PS50885"/>
    </source>
</evidence>
<evidence type="ECO:0000256" key="4">
    <source>
        <dbReference type="PROSITE-ProRule" id="PRU00284"/>
    </source>
</evidence>
<dbReference type="InterPro" id="IPR035965">
    <property type="entry name" value="PAS-like_dom_sf"/>
</dbReference>
<dbReference type="PROSITE" id="PS50112">
    <property type="entry name" value="PAS"/>
    <property type="match status" value="1"/>
</dbReference>
<gene>
    <name evidence="9" type="ORF">E5K04_11270</name>
</gene>
<dbReference type="AlphaFoldDB" id="A0A4T0UQQ7"/>
<proteinExistence type="inferred from homology"/>
<evidence type="ECO:0000313" key="9">
    <source>
        <dbReference type="EMBL" id="TIC81162.1"/>
    </source>
</evidence>
<dbReference type="GO" id="GO:0016020">
    <property type="term" value="C:membrane"/>
    <property type="evidence" value="ECO:0007669"/>
    <property type="project" value="UniProtKB-SubCell"/>
</dbReference>
<evidence type="ECO:0000313" key="10">
    <source>
        <dbReference type="Proteomes" id="UP000308891"/>
    </source>
</evidence>
<dbReference type="PROSITE" id="PS50885">
    <property type="entry name" value="HAMP"/>
    <property type="match status" value="1"/>
</dbReference>
<dbReference type="InterPro" id="IPR003660">
    <property type="entry name" value="HAMP_dom"/>
</dbReference>
<dbReference type="Pfam" id="PF08447">
    <property type="entry name" value="PAS_3"/>
    <property type="match status" value="1"/>
</dbReference>
<comment type="similarity">
    <text evidence="3">Belongs to the methyl-accepting chemotaxis (MCP) protein family.</text>
</comment>
<evidence type="ECO:0000256" key="2">
    <source>
        <dbReference type="ARBA" id="ARBA00023224"/>
    </source>
</evidence>
<dbReference type="PROSITE" id="PS50111">
    <property type="entry name" value="CHEMOTAXIS_TRANSDUC_2"/>
    <property type="match status" value="1"/>
</dbReference>
<organism evidence="9 10">
    <name type="scientific">Crenobacter intestini</name>
    <dbReference type="NCBI Taxonomy" id="2563443"/>
    <lineage>
        <taxon>Bacteria</taxon>
        <taxon>Pseudomonadati</taxon>
        <taxon>Pseudomonadota</taxon>
        <taxon>Betaproteobacteria</taxon>
        <taxon>Neisseriales</taxon>
        <taxon>Neisseriaceae</taxon>
        <taxon>Crenobacter</taxon>
    </lineage>
</organism>
<keyword evidence="5" id="KW-1133">Transmembrane helix</keyword>
<protein>
    <submittedName>
        <fullName evidence="9">Methyl-accepting chemotaxis protein</fullName>
    </submittedName>
</protein>
<evidence type="ECO:0000256" key="1">
    <source>
        <dbReference type="ARBA" id="ARBA00004370"/>
    </source>
</evidence>
<dbReference type="SUPFAM" id="SSF55785">
    <property type="entry name" value="PYP-like sensor domain (PAS domain)"/>
    <property type="match status" value="1"/>
</dbReference>
<dbReference type="InterPro" id="IPR000014">
    <property type="entry name" value="PAS"/>
</dbReference>
<dbReference type="CDD" id="cd00130">
    <property type="entry name" value="PAS"/>
    <property type="match status" value="1"/>
</dbReference>
<dbReference type="RefSeq" id="WP_136554105.1">
    <property type="nucleotide sequence ID" value="NZ_STGJ01000012.1"/>
</dbReference>
<dbReference type="OrthoDB" id="9806477at2"/>
<feature type="domain" description="PAS" evidence="7">
    <location>
        <begin position="25"/>
        <end position="60"/>
    </location>
</feature>
<dbReference type="InterPro" id="IPR004089">
    <property type="entry name" value="MCPsignal_dom"/>
</dbReference>
<comment type="subcellular location">
    <subcellularLocation>
        <location evidence="1">Membrane</location>
    </subcellularLocation>
</comment>
<evidence type="ECO:0000259" key="7">
    <source>
        <dbReference type="PROSITE" id="PS50112"/>
    </source>
</evidence>
<comment type="caution">
    <text evidence="9">The sequence shown here is derived from an EMBL/GenBank/DDBJ whole genome shotgun (WGS) entry which is preliminary data.</text>
</comment>
<dbReference type="Proteomes" id="UP000308891">
    <property type="component" value="Unassembled WGS sequence"/>
</dbReference>
<dbReference type="SUPFAM" id="SSF58104">
    <property type="entry name" value="Methyl-accepting chemotaxis protein (MCP) signaling domain"/>
    <property type="match status" value="1"/>
</dbReference>
<keyword evidence="10" id="KW-1185">Reference proteome</keyword>
<dbReference type="Gene3D" id="3.30.450.20">
    <property type="entry name" value="PAS domain"/>
    <property type="match status" value="1"/>
</dbReference>
<evidence type="ECO:0000256" key="5">
    <source>
        <dbReference type="SAM" id="Phobius"/>
    </source>
</evidence>
<keyword evidence="5" id="KW-0812">Transmembrane</keyword>
<dbReference type="SMART" id="SM00091">
    <property type="entry name" value="PAS"/>
    <property type="match status" value="1"/>
</dbReference>
<dbReference type="InterPro" id="IPR013655">
    <property type="entry name" value="PAS_fold_3"/>
</dbReference>
<dbReference type="EMBL" id="STGJ01000012">
    <property type="protein sequence ID" value="TIC81162.1"/>
    <property type="molecule type" value="Genomic_DNA"/>
</dbReference>
<evidence type="ECO:0000256" key="3">
    <source>
        <dbReference type="ARBA" id="ARBA00029447"/>
    </source>
</evidence>
<dbReference type="SMART" id="SM00283">
    <property type="entry name" value="MA"/>
    <property type="match status" value="1"/>
</dbReference>
<feature type="domain" description="Methyl-accepting transducer" evidence="6">
    <location>
        <begin position="253"/>
        <end position="489"/>
    </location>
</feature>
<dbReference type="GO" id="GO:0007165">
    <property type="term" value="P:signal transduction"/>
    <property type="evidence" value="ECO:0007669"/>
    <property type="project" value="UniProtKB-KW"/>
</dbReference>
<sequence>MRVNQPVTGVEHRLDPKLPIVSRTDLKGRIVYVNPAFVEISGFTREELIGQPHNLVRHPDMPPEAFADMWRTLQADLPWRGLVKNRCKNGDYYWVEAYVTPVYEAGQKVGYRSVRSLPKAEEVRAAEALYVAVRRREATLPPTRYRTQTALAVRVGLLAVLPVSLASLVELLGVPVWLAGPAALVLAAALAGWFWAGLTRPLRDLRHALQQLGEGNFRFEIDARAPREFSGALIEMKSMQVGLRAIIADVVSGAERIRRQAQQARNGVGEVSARERDQADGLSAVAAALEELSASVREIHDATARSAGQAGQTRTLVETGQRSMNSTLAVTEALAPRMQATRELMDALGSDVAAVGEITQAIRDIADQTNLLALNAAIEAARAGESGRGFAVVADEVRKLAERTSESTQKIGSTIATIVGRTGDALVSTQQAAAGVDEGGTLIRESHGVFADILVSADAVTAAAGDVATMLSQQSQASEDVARRMEAISAASEQNAHSLRRTDDAVDALAEDADALRVLVGHFERSL</sequence>
<keyword evidence="5" id="KW-0472">Membrane</keyword>
<dbReference type="NCBIfam" id="TIGR00229">
    <property type="entry name" value="sensory_box"/>
    <property type="match status" value="1"/>
</dbReference>